<dbReference type="InterPro" id="IPR006058">
    <property type="entry name" value="2Fe2S_fd_BS"/>
</dbReference>
<sequence>MTAGVQIMTEDMVFELEGNETLLDALERTGHHVEYQCRSGYCGACRIPLKAGSVEYAKPPLALLRRGEILPCCCTVNEPLKLKVHLRSKLAG</sequence>
<accession>A0A4R6U0M7</accession>
<organism evidence="2 3">
    <name type="scientific">Thiopseudomonas denitrificans</name>
    <dbReference type="NCBI Taxonomy" id="1501432"/>
    <lineage>
        <taxon>Bacteria</taxon>
        <taxon>Pseudomonadati</taxon>
        <taxon>Pseudomonadota</taxon>
        <taxon>Gammaproteobacteria</taxon>
        <taxon>Pseudomonadales</taxon>
        <taxon>Pseudomonadaceae</taxon>
        <taxon>Thiopseudomonas</taxon>
    </lineage>
</organism>
<dbReference type="InterPro" id="IPR036010">
    <property type="entry name" value="2Fe-2S_ferredoxin-like_sf"/>
</dbReference>
<keyword evidence="3" id="KW-1185">Reference proteome</keyword>
<dbReference type="InterPro" id="IPR012675">
    <property type="entry name" value="Beta-grasp_dom_sf"/>
</dbReference>
<dbReference type="EMBL" id="SNYK01000001">
    <property type="protein sequence ID" value="TDQ39878.1"/>
    <property type="molecule type" value="Genomic_DNA"/>
</dbReference>
<dbReference type="PROSITE" id="PS00197">
    <property type="entry name" value="2FE2S_FER_1"/>
    <property type="match status" value="1"/>
</dbReference>
<dbReference type="SUPFAM" id="SSF54292">
    <property type="entry name" value="2Fe-2S ferredoxin-like"/>
    <property type="match status" value="1"/>
</dbReference>
<dbReference type="Pfam" id="PF00111">
    <property type="entry name" value="Fer2"/>
    <property type="match status" value="1"/>
</dbReference>
<feature type="domain" description="2Fe-2S ferredoxin-type" evidence="1">
    <location>
        <begin position="3"/>
        <end position="90"/>
    </location>
</feature>
<dbReference type="Proteomes" id="UP000294575">
    <property type="component" value="Unassembled WGS sequence"/>
</dbReference>
<dbReference type="PROSITE" id="PS51085">
    <property type="entry name" value="2FE2S_FER_2"/>
    <property type="match status" value="1"/>
</dbReference>
<evidence type="ECO:0000313" key="3">
    <source>
        <dbReference type="Proteomes" id="UP000294575"/>
    </source>
</evidence>
<proteinExistence type="predicted"/>
<reference evidence="2 3" key="1">
    <citation type="submission" date="2019-03" db="EMBL/GenBank/DDBJ databases">
        <title>Genomic Encyclopedia of Type Strains, Phase IV (KMG-IV): sequencing the most valuable type-strain genomes for metagenomic binning, comparative biology and taxonomic classification.</title>
        <authorList>
            <person name="Goeker M."/>
        </authorList>
    </citation>
    <scope>NUCLEOTIDE SEQUENCE [LARGE SCALE GENOMIC DNA]</scope>
    <source>
        <strain evidence="2 3">DSM 28679</strain>
    </source>
</reference>
<dbReference type="InterPro" id="IPR001041">
    <property type="entry name" value="2Fe-2S_ferredoxin-type"/>
</dbReference>
<evidence type="ECO:0000259" key="1">
    <source>
        <dbReference type="PROSITE" id="PS51085"/>
    </source>
</evidence>
<comment type="caution">
    <text evidence="2">The sequence shown here is derived from an EMBL/GenBank/DDBJ whole genome shotgun (WGS) entry which is preliminary data.</text>
</comment>
<dbReference type="Gene3D" id="3.10.20.30">
    <property type="match status" value="1"/>
</dbReference>
<dbReference type="NCBIfam" id="NF007985">
    <property type="entry name" value="PRK10713.1"/>
    <property type="match status" value="1"/>
</dbReference>
<evidence type="ECO:0000313" key="2">
    <source>
        <dbReference type="EMBL" id="TDQ39878.1"/>
    </source>
</evidence>
<name>A0A4R6U0M7_9GAMM</name>
<dbReference type="GO" id="GO:0051537">
    <property type="term" value="F:2 iron, 2 sulfur cluster binding"/>
    <property type="evidence" value="ECO:0007669"/>
    <property type="project" value="InterPro"/>
</dbReference>
<gene>
    <name evidence="2" type="ORF">DFQ45_1016</name>
</gene>
<protein>
    <submittedName>
        <fullName evidence="2">Ferredoxin</fullName>
    </submittedName>
</protein>
<dbReference type="CDD" id="cd00207">
    <property type="entry name" value="fer2"/>
    <property type="match status" value="1"/>
</dbReference>
<dbReference type="AlphaFoldDB" id="A0A4R6U0M7"/>